<reference evidence="3 4" key="1">
    <citation type="submission" date="2018-03" db="EMBL/GenBank/DDBJ databases">
        <title>Genomic Encyclopedia of Archaeal and Bacterial Type Strains, Phase II (KMG-II): from individual species to whole genera.</title>
        <authorList>
            <person name="Goeker M."/>
        </authorList>
    </citation>
    <scope>NUCLEOTIDE SEQUENCE [LARGE SCALE GENOMIC DNA]</scope>
    <source>
        <strain evidence="3 4">DSM 45211</strain>
    </source>
</reference>
<proteinExistence type="predicted"/>
<keyword evidence="2" id="KW-0472">Membrane</keyword>
<evidence type="ECO:0000313" key="4">
    <source>
        <dbReference type="Proteomes" id="UP000243528"/>
    </source>
</evidence>
<dbReference type="Proteomes" id="UP000243528">
    <property type="component" value="Unassembled WGS sequence"/>
</dbReference>
<dbReference type="EMBL" id="PYGE01000001">
    <property type="protein sequence ID" value="PSL08276.1"/>
    <property type="molecule type" value="Genomic_DNA"/>
</dbReference>
<feature type="compositionally biased region" description="Basic and acidic residues" evidence="1">
    <location>
        <begin position="91"/>
        <end position="102"/>
    </location>
</feature>
<protein>
    <submittedName>
        <fullName evidence="3">Uncharacterized protein</fullName>
    </submittedName>
</protein>
<evidence type="ECO:0000256" key="2">
    <source>
        <dbReference type="SAM" id="Phobius"/>
    </source>
</evidence>
<dbReference type="OrthoDB" id="5196985at2"/>
<feature type="transmembrane region" description="Helical" evidence="2">
    <location>
        <begin position="21"/>
        <end position="43"/>
    </location>
</feature>
<gene>
    <name evidence="3" type="ORF">CLV30_101247</name>
</gene>
<feature type="transmembrane region" description="Helical" evidence="2">
    <location>
        <begin position="55"/>
        <end position="73"/>
    </location>
</feature>
<feature type="region of interest" description="Disordered" evidence="1">
    <location>
        <begin position="80"/>
        <end position="102"/>
    </location>
</feature>
<keyword evidence="2" id="KW-0812">Transmembrane</keyword>
<organism evidence="3 4">
    <name type="scientific">Haloactinopolyspora alba</name>
    <dbReference type="NCBI Taxonomy" id="648780"/>
    <lineage>
        <taxon>Bacteria</taxon>
        <taxon>Bacillati</taxon>
        <taxon>Actinomycetota</taxon>
        <taxon>Actinomycetes</taxon>
        <taxon>Jiangellales</taxon>
        <taxon>Jiangellaceae</taxon>
        <taxon>Haloactinopolyspora</taxon>
    </lineage>
</organism>
<comment type="caution">
    <text evidence="3">The sequence shown here is derived from an EMBL/GenBank/DDBJ whole genome shotgun (WGS) entry which is preliminary data.</text>
</comment>
<dbReference type="AlphaFoldDB" id="A0A2P8EFN2"/>
<name>A0A2P8EFN2_9ACTN</name>
<evidence type="ECO:0000256" key="1">
    <source>
        <dbReference type="SAM" id="MobiDB-lite"/>
    </source>
</evidence>
<accession>A0A2P8EFN2</accession>
<evidence type="ECO:0000313" key="3">
    <source>
        <dbReference type="EMBL" id="PSL08276.1"/>
    </source>
</evidence>
<sequence>MSTTDNSGGGPRRTSVFDIRVVIASLLGLFGVIILFMGFFGTSDADLERADGTNLNLWTGAGLLVAAAVFVVWGQLRPVRPDEEAPEEDTGDQHTGDDTEQR</sequence>
<keyword evidence="4" id="KW-1185">Reference proteome</keyword>
<dbReference type="RefSeq" id="WP_106535353.1">
    <property type="nucleotide sequence ID" value="NZ_ML142897.1"/>
</dbReference>
<keyword evidence="2" id="KW-1133">Transmembrane helix</keyword>